<gene>
    <name evidence="1" type="ORF">GOP47_0016110</name>
</gene>
<proteinExistence type="predicted"/>
<keyword evidence="2" id="KW-1185">Reference proteome</keyword>
<feature type="non-terminal residue" evidence="1">
    <location>
        <position position="110"/>
    </location>
</feature>
<reference evidence="1" key="1">
    <citation type="submission" date="2021-01" db="EMBL/GenBank/DDBJ databases">
        <title>Adiantum capillus-veneris genome.</title>
        <authorList>
            <person name="Fang Y."/>
            <person name="Liao Q."/>
        </authorList>
    </citation>
    <scope>NUCLEOTIDE SEQUENCE</scope>
    <source>
        <strain evidence="1">H3</strain>
        <tissue evidence="1">Leaf</tissue>
    </source>
</reference>
<name>A0A9D4ULI4_ADICA</name>
<evidence type="ECO:0000313" key="1">
    <source>
        <dbReference type="EMBL" id="KAI5069809.1"/>
    </source>
</evidence>
<dbReference type="AlphaFoldDB" id="A0A9D4ULI4"/>
<dbReference type="EMBL" id="JABFUD020000015">
    <property type="protein sequence ID" value="KAI5069809.1"/>
    <property type="molecule type" value="Genomic_DNA"/>
</dbReference>
<protein>
    <submittedName>
        <fullName evidence="1">Uncharacterized protein</fullName>
    </submittedName>
</protein>
<evidence type="ECO:0000313" key="2">
    <source>
        <dbReference type="Proteomes" id="UP000886520"/>
    </source>
</evidence>
<dbReference type="SUPFAM" id="SSF52047">
    <property type="entry name" value="RNI-like"/>
    <property type="match status" value="1"/>
</dbReference>
<comment type="caution">
    <text evidence="1">The sequence shown here is derived from an EMBL/GenBank/DDBJ whole genome shotgun (WGS) entry which is preliminary data.</text>
</comment>
<organism evidence="1 2">
    <name type="scientific">Adiantum capillus-veneris</name>
    <name type="common">Maidenhair fern</name>
    <dbReference type="NCBI Taxonomy" id="13818"/>
    <lineage>
        <taxon>Eukaryota</taxon>
        <taxon>Viridiplantae</taxon>
        <taxon>Streptophyta</taxon>
        <taxon>Embryophyta</taxon>
        <taxon>Tracheophyta</taxon>
        <taxon>Polypodiopsida</taxon>
        <taxon>Polypodiidae</taxon>
        <taxon>Polypodiales</taxon>
        <taxon>Pteridineae</taxon>
        <taxon>Pteridaceae</taxon>
        <taxon>Vittarioideae</taxon>
        <taxon>Adiantum</taxon>
    </lineage>
</organism>
<dbReference type="Proteomes" id="UP000886520">
    <property type="component" value="Chromosome 15"/>
</dbReference>
<accession>A0A9D4ULI4</accession>
<sequence>MGVETVRIHDLYLMLAESSSSLGASDHDISRFIYQRGGLRCPAVFLDAGRARIIERAALIEAQFEILELAACTNLQVLSLRRCESILAIHIQRLHCLVSLELTACPLKTL</sequence>